<reference evidence="1 2" key="1">
    <citation type="submission" date="2017-05" db="EMBL/GenBank/DDBJ databases">
        <authorList>
            <person name="Varghese N."/>
            <person name="Submissions S."/>
        </authorList>
    </citation>
    <scope>NUCLEOTIDE SEQUENCE [LARGE SCALE GENOMIC DNA]</scope>
    <source>
        <strain evidence="1 2">DSM 19036</strain>
    </source>
</reference>
<protein>
    <submittedName>
        <fullName evidence="1">Uncharacterized protein</fullName>
    </submittedName>
</protein>
<name>A0A521E7R2_9SPHI</name>
<proteinExistence type="predicted"/>
<dbReference type="Proteomes" id="UP000320300">
    <property type="component" value="Unassembled WGS sequence"/>
</dbReference>
<dbReference type="EMBL" id="FXTN01000007">
    <property type="protein sequence ID" value="SMO79975.1"/>
    <property type="molecule type" value="Genomic_DNA"/>
</dbReference>
<evidence type="ECO:0000313" key="2">
    <source>
        <dbReference type="Proteomes" id="UP000320300"/>
    </source>
</evidence>
<dbReference type="AlphaFoldDB" id="A0A521E7R2"/>
<organism evidence="1 2">
    <name type="scientific">Pedobacter westerhofensis</name>
    <dbReference type="NCBI Taxonomy" id="425512"/>
    <lineage>
        <taxon>Bacteria</taxon>
        <taxon>Pseudomonadati</taxon>
        <taxon>Bacteroidota</taxon>
        <taxon>Sphingobacteriia</taxon>
        <taxon>Sphingobacteriales</taxon>
        <taxon>Sphingobacteriaceae</taxon>
        <taxon>Pedobacter</taxon>
    </lineage>
</organism>
<evidence type="ECO:0000313" key="1">
    <source>
        <dbReference type="EMBL" id="SMO79975.1"/>
    </source>
</evidence>
<gene>
    <name evidence="1" type="ORF">SAMN06265348_107186</name>
</gene>
<accession>A0A521E7R2</accession>
<sequence>MKIVLKRLLIIELVFSFVNSYGFSANTDTTKMKALHITTIFQVPHSSGDILIFHKTPDIIYDNDYVVLRSPYTKTSVTGRMNEAPTKIKVDTTYAYYICRRGEKYGLLYDSATSSIGKRYFVDSLINDFLRIPAFFYGVKSKNVDFINVISDKKKGILIEKFVDRRTGVQEPDSSYFYYRKKPLAFSYLIKEKRPDQFFLYKAIMVFNPVKKGAFPGLEYDVKKYTHTFEISEIGVPDEQKIRVLIDKFKRQGIRKL</sequence>
<dbReference type="RefSeq" id="WP_142529010.1">
    <property type="nucleotide sequence ID" value="NZ_CBCSJO010000007.1"/>
</dbReference>
<dbReference type="OrthoDB" id="750923at2"/>
<keyword evidence="2" id="KW-1185">Reference proteome</keyword>